<evidence type="ECO:0000313" key="2">
    <source>
        <dbReference type="Proteomes" id="UP000268016"/>
    </source>
</evidence>
<gene>
    <name evidence="1" type="ORF">EAT49_12685</name>
</gene>
<organism evidence="1 2">
    <name type="scientific">Histidinibacterium lentulum</name>
    <dbReference type="NCBI Taxonomy" id="2480588"/>
    <lineage>
        <taxon>Bacteria</taxon>
        <taxon>Pseudomonadati</taxon>
        <taxon>Pseudomonadota</taxon>
        <taxon>Alphaproteobacteria</taxon>
        <taxon>Rhodobacterales</taxon>
        <taxon>Paracoccaceae</taxon>
        <taxon>Histidinibacterium</taxon>
    </lineage>
</organism>
<dbReference type="Proteomes" id="UP000268016">
    <property type="component" value="Unassembled WGS sequence"/>
</dbReference>
<keyword evidence="1" id="KW-0808">Transferase</keyword>
<dbReference type="AlphaFoldDB" id="A0A3N2QYH1"/>
<dbReference type="EMBL" id="RDRB01000006">
    <property type="protein sequence ID" value="ROU00158.1"/>
    <property type="molecule type" value="Genomic_DNA"/>
</dbReference>
<reference evidence="1 2" key="1">
    <citation type="submission" date="2018-10" db="EMBL/GenBank/DDBJ databases">
        <title>Histidinibacterium lentulum gen. nov., sp. nov., a marine bacterium from the culture broth of Picochlorum sp. 122.</title>
        <authorList>
            <person name="Wang G."/>
        </authorList>
    </citation>
    <scope>NUCLEOTIDE SEQUENCE [LARGE SCALE GENOMIC DNA]</scope>
    <source>
        <strain evidence="1 2">B17</strain>
    </source>
</reference>
<accession>A0A3N2QYH1</accession>
<comment type="caution">
    <text evidence="1">The sequence shown here is derived from an EMBL/GenBank/DDBJ whole genome shotgun (WGS) entry which is preliminary data.</text>
</comment>
<dbReference type="OrthoDB" id="9802126at2"/>
<dbReference type="GO" id="GO:0016757">
    <property type="term" value="F:glycosyltransferase activity"/>
    <property type="evidence" value="ECO:0007669"/>
    <property type="project" value="TreeGrafter"/>
</dbReference>
<proteinExistence type="predicted"/>
<name>A0A3N2QYH1_9RHOB</name>
<dbReference type="SUPFAM" id="SSF53756">
    <property type="entry name" value="UDP-Glycosyltransferase/glycogen phosphorylase"/>
    <property type="match status" value="1"/>
</dbReference>
<keyword evidence="2" id="KW-1185">Reference proteome</keyword>
<evidence type="ECO:0000313" key="1">
    <source>
        <dbReference type="EMBL" id="ROU00158.1"/>
    </source>
</evidence>
<sequence>MADGNHAGERFGRGATAPRIVLYSHDTLGFGHLRRNLLLARALRDIEPTPEILLIGGMREAGAFDLPEGVDVLTLPAYAKQGDGGYRPRDLGQDLGALTALRSQAIKAAVRVFDPDLMIVDNVPRGALFELDATLEALRSRNRARIVLGLRDVIDRPAAVRRQWLRQRNFETVRRHFDAIWIYGDPALYDVAADCELGGAFAGRAQHVGYLDHSVRCGSDLAITEARTVLGDDPSPYVFCTVGGGRDGASLCEAFVRTPLPPGHRGILVTGTQMPGALRDRIRDLGARRPEITILPFLQEPIELMAGASRIVAMGGYNTTCEVLSLNRPALIVPRVRPREEQLIRAERLAARGFADMLHPDGLSPAALGAWLASPPPRPTGPALDMGGLDRVRALAAEMLGAGALPLRAS</sequence>
<dbReference type="Gene3D" id="3.40.50.2000">
    <property type="entry name" value="Glycogen Phosphorylase B"/>
    <property type="match status" value="1"/>
</dbReference>
<dbReference type="RefSeq" id="WP_123642706.1">
    <property type="nucleotide sequence ID" value="NZ_ML119086.1"/>
</dbReference>
<dbReference type="PANTHER" id="PTHR21015">
    <property type="entry name" value="UDP-N-ACETYLGLUCOSAMINE--N-ACETYLMURAMYL-(PENTAPEPTIDE) PYROPHOSPHORYL-UNDECAPRENOL N-ACETYLGLUCOSAMINE TRANSFERASE 1"/>
    <property type="match status" value="1"/>
</dbReference>
<protein>
    <submittedName>
        <fullName evidence="1">Glycosyl transferase family 28</fullName>
    </submittedName>
</protein>
<dbReference type="PANTHER" id="PTHR21015:SF28">
    <property type="entry name" value="SLL1722 PROTEIN"/>
    <property type="match status" value="1"/>
</dbReference>